<dbReference type="InterPro" id="IPR028994">
    <property type="entry name" value="Integrin_alpha_N"/>
</dbReference>
<dbReference type="PANTHER" id="PTHR16026">
    <property type="entry name" value="CARTILAGE ACIDIC PROTEIN 1"/>
    <property type="match status" value="1"/>
</dbReference>
<dbReference type="InterPro" id="IPR011519">
    <property type="entry name" value="UnbV_ASPIC"/>
</dbReference>
<dbReference type="AlphaFoldDB" id="A0A385SFT3"/>
<evidence type="ECO:0000313" key="6">
    <source>
        <dbReference type="Proteomes" id="UP000266183"/>
    </source>
</evidence>
<gene>
    <name evidence="5" type="ORF">D4L85_01360</name>
</gene>
<sequence length="1160" mass="128518">MKRYDAIGGILLLMIVCSCGRKADAVFEMMSSRHTGIHFNNVLEEDEQVNVNNYMNIYTGAGVAAGDINNDGLTDLFFSGNTTSSRLYLNKGDLTFEDITESSGVLNHRWATGAVMADVNNDGWLDIYQCVSGGGPESERGNLLFINNQNKTFTESSRSYGLADKRQAMHASFFDYDGDGDLDVFIITNPASYENMVNHIQPRKLDGTGVSTDVLYRNNGDHTFTDVSKEAGILVEGYSLGLAISDINNDGWPDIYISNDFIGSDILYVNNQDGTFTDRAAEYLRHTSFAGMGNDVADLNNDGLVDIVELDMRPEDNKRLKLIIPPTGYDKYQLSLRLGYLPQFTRNTLQLNRGNNTFSEISFLSGVSSTDWSWSPLLADYDNDGDKDLFATNGFLRDLGNMDYITYQNIYNTPLGTVQAKTDKKLEAIKALKGAALKNYIYSNNGDLTFTNQTQAWGLQEEGFSHGAAYADLDNDGDLDLVVNTMNEEARVYRNHSEALFHRNYLRIKFRGSEKNGEGIGTKVWVFCKGQEQYMENFLNRGYESTMDGVMHVGLDSAEVVDSLKVIWPDGKHETLTQVKVNQLLTLDYAAAKAKTTELLVAKQATLFNEVSRALGIDFVHQENDFIDFKVQPLLPHMHSRNGPGVAVADVNGDGLEDFYVGGASSHAGALFRQGKDRKFKRMAPGVDSLGEELGVLFFDADGDKDDDLYIATGGSEKPKDSPAYKDYLYLNDGKGKFTLAKDALPEHLQSGSSVIASDYDRDGDLDLFVGGRVVPGEYPLPAASYIFRNESKPGECHFTDATQELAPGLLKAGLVTSALWTDVDNDGWVDLLIAGEFMPITCLKNQNGKSFTSFAADAFQHTSGWWNSLVAADFDQDGDMDYIAGNLGLNSRYHGTPQEPLCIYANDYDKNGSIDPVMTYYLQGRKYIVHTRDELISQITAMRHRFVHYAEYAEATFDDSFLKSEIENAYTVCAENFQTSYIENQGNGKFAVKALPMEAQFAPTYGMTTADVDGDGFTDVLMTGNMFSAEVSSGRYDASVGVFLRGDGQGHFKLVNARESGFYADGDAKGAALLQQPSGNTLMIVANNSSRLKAFAIKQDKHYAPRADDAYAIITLKDGRKYKHEFYYGSTYLSQSSRVLLYTGDAEHIEVYNFRGEKR</sequence>
<evidence type="ECO:0000256" key="3">
    <source>
        <dbReference type="ARBA" id="ARBA00023180"/>
    </source>
</evidence>
<dbReference type="KEGG" id="chk:D4L85_01360"/>
<dbReference type="OrthoDB" id="1488345at2"/>
<dbReference type="InterPro" id="IPR013517">
    <property type="entry name" value="FG-GAP"/>
</dbReference>
<dbReference type="InterPro" id="IPR013519">
    <property type="entry name" value="Int_alpha_beta-p"/>
</dbReference>
<feature type="domain" description="ASPIC/UnbV" evidence="4">
    <location>
        <begin position="519"/>
        <end position="586"/>
    </location>
</feature>
<dbReference type="PROSITE" id="PS51257">
    <property type="entry name" value="PROKAR_LIPOPROTEIN"/>
    <property type="match status" value="1"/>
</dbReference>
<accession>A0A385SFT3</accession>
<reference evidence="6" key="1">
    <citation type="submission" date="2018-09" db="EMBL/GenBank/DDBJ databases">
        <title>Chryseolinea sp. KIS68-18 isolated from soil.</title>
        <authorList>
            <person name="Weon H.-Y."/>
            <person name="Kwon S.-W."/>
            <person name="Lee S.A."/>
        </authorList>
    </citation>
    <scope>NUCLEOTIDE SEQUENCE [LARGE SCALE GENOMIC DNA]</scope>
    <source>
        <strain evidence="6">KIS68-18</strain>
    </source>
</reference>
<dbReference type="InterPro" id="IPR027039">
    <property type="entry name" value="Crtac1"/>
</dbReference>
<evidence type="ECO:0000313" key="5">
    <source>
        <dbReference type="EMBL" id="AYB29311.1"/>
    </source>
</evidence>
<dbReference type="Proteomes" id="UP000266183">
    <property type="component" value="Chromosome"/>
</dbReference>
<dbReference type="EMBL" id="CP032382">
    <property type="protein sequence ID" value="AYB29311.1"/>
    <property type="molecule type" value="Genomic_DNA"/>
</dbReference>
<dbReference type="PANTHER" id="PTHR16026:SF0">
    <property type="entry name" value="CARTILAGE ACIDIC PROTEIN 1"/>
    <property type="match status" value="1"/>
</dbReference>
<name>A0A385SFT3_9BACT</name>
<keyword evidence="2" id="KW-0677">Repeat</keyword>
<dbReference type="PROSITE" id="PS00018">
    <property type="entry name" value="EF_HAND_1"/>
    <property type="match status" value="1"/>
</dbReference>
<dbReference type="SMART" id="SM00191">
    <property type="entry name" value="Int_alpha"/>
    <property type="match status" value="3"/>
</dbReference>
<dbReference type="SUPFAM" id="SSF69318">
    <property type="entry name" value="Integrin alpha N-terminal domain"/>
    <property type="match status" value="3"/>
</dbReference>
<keyword evidence="6" id="KW-1185">Reference proteome</keyword>
<dbReference type="InterPro" id="IPR018247">
    <property type="entry name" value="EF_Hand_1_Ca_BS"/>
</dbReference>
<dbReference type="Gene3D" id="2.130.10.130">
    <property type="entry name" value="Integrin alpha, N-terminal"/>
    <property type="match status" value="4"/>
</dbReference>
<dbReference type="Pfam" id="PF13517">
    <property type="entry name" value="FG-GAP_3"/>
    <property type="match status" value="7"/>
</dbReference>
<evidence type="ECO:0000256" key="2">
    <source>
        <dbReference type="ARBA" id="ARBA00022737"/>
    </source>
</evidence>
<dbReference type="Pfam" id="PF07593">
    <property type="entry name" value="UnbV_ASPIC"/>
    <property type="match status" value="1"/>
</dbReference>
<keyword evidence="1" id="KW-0732">Signal</keyword>
<protein>
    <submittedName>
        <fullName evidence="5">RNA-binding protein</fullName>
    </submittedName>
</protein>
<evidence type="ECO:0000259" key="4">
    <source>
        <dbReference type="Pfam" id="PF07593"/>
    </source>
</evidence>
<proteinExistence type="predicted"/>
<dbReference type="RefSeq" id="WP_119752630.1">
    <property type="nucleotide sequence ID" value="NZ_CP032382.1"/>
</dbReference>
<evidence type="ECO:0000256" key="1">
    <source>
        <dbReference type="ARBA" id="ARBA00022729"/>
    </source>
</evidence>
<organism evidence="5 6">
    <name type="scientific">Chryseolinea soli</name>
    <dbReference type="NCBI Taxonomy" id="2321403"/>
    <lineage>
        <taxon>Bacteria</taxon>
        <taxon>Pseudomonadati</taxon>
        <taxon>Bacteroidota</taxon>
        <taxon>Cytophagia</taxon>
        <taxon>Cytophagales</taxon>
        <taxon>Fulvivirgaceae</taxon>
        <taxon>Chryseolinea</taxon>
    </lineage>
</organism>
<keyword evidence="3" id="KW-0325">Glycoprotein</keyword>